<keyword evidence="1" id="KW-0805">Transcription regulation</keyword>
<dbReference type="InterPro" id="IPR036388">
    <property type="entry name" value="WH-like_DNA-bd_sf"/>
</dbReference>
<dbReference type="Gene3D" id="1.10.10.10">
    <property type="entry name" value="Winged helix-like DNA-binding domain superfamily/Winged helix DNA-binding domain"/>
    <property type="match status" value="1"/>
</dbReference>
<protein>
    <recommendedName>
        <fullName evidence="5">HTH luxR-type domain-containing protein</fullName>
    </recommendedName>
</protein>
<comment type="caution">
    <text evidence="6">The sequence shown here is derived from an EMBL/GenBank/DDBJ whole genome shotgun (WGS) entry which is preliminary data.</text>
</comment>
<dbReference type="PROSITE" id="PS50043">
    <property type="entry name" value="HTH_LUXR_2"/>
    <property type="match status" value="1"/>
</dbReference>
<dbReference type="Proteomes" id="UP000269591">
    <property type="component" value="Unassembled WGS sequence"/>
</dbReference>
<dbReference type="SMART" id="SM00421">
    <property type="entry name" value="HTH_LUXR"/>
    <property type="match status" value="1"/>
</dbReference>
<dbReference type="SUPFAM" id="SSF103473">
    <property type="entry name" value="MFS general substrate transporter"/>
    <property type="match status" value="1"/>
</dbReference>
<dbReference type="SUPFAM" id="SSF46894">
    <property type="entry name" value="C-terminal effector domain of the bipartite response regulators"/>
    <property type="match status" value="1"/>
</dbReference>
<keyword evidence="7" id="KW-1185">Reference proteome</keyword>
<feature type="transmembrane region" description="Helical" evidence="4">
    <location>
        <begin position="187"/>
        <end position="207"/>
    </location>
</feature>
<sequence length="506" mass="56002">MVLFRCWRYRHHDREGRMNAGMKWESIASTEWRVLFGHAIHVGWGWLMFTGSLFAAPGGDLIDSPFLSDPLYMLSLGANALTLSLFALLGRYAGPLFRREWVAIAAAICMSVGTFFASDLVLLLFGAPTVWVEVFAGIITGLGTGTFLMVWGEVLVSFGTRGCLVYFAASSFIAAFAHILLSQLPEVFIQGVVSVAPIFELMLYRSYVSDNRLAMSKGNKQSDNPQGLPSAVIILGVFFGFSFGAMRGFIFLLEQVGLRGPTDAVSMAFVMVACALTYFVSVISKQAFGRLTYQIALPFVACGFLLLPFSEMWTVVGVAAYRIGYQYVYVILWVLWVFFSRRSETTSVWVIACGLASVQMSKLLGFLIAVDVPVVSGQGWDLSLVSAVALFAIVLFSLFAREDRIEAKSWEEVRPVSEQGDDRVFVSQSYEPAALVFGLSPRETEVFYLLLRGRSRAYIARSLVVTEETVKTHIKGIYQKAGVHTKQDLIDRVEEVIGTKAVQEDT</sequence>
<proteinExistence type="predicted"/>
<dbReference type="EMBL" id="QIBX01000021">
    <property type="protein sequence ID" value="RNL37983.1"/>
    <property type="molecule type" value="Genomic_DNA"/>
</dbReference>
<gene>
    <name evidence="6" type="ORF">DMP06_09840</name>
</gene>
<dbReference type="InterPro" id="IPR000792">
    <property type="entry name" value="Tscrpt_reg_LuxR_C"/>
</dbReference>
<organism evidence="6 7">
    <name type="scientific">Slackia equolifaciens</name>
    <dbReference type="NCBI Taxonomy" id="498718"/>
    <lineage>
        <taxon>Bacteria</taxon>
        <taxon>Bacillati</taxon>
        <taxon>Actinomycetota</taxon>
        <taxon>Coriobacteriia</taxon>
        <taxon>Eggerthellales</taxon>
        <taxon>Eggerthellaceae</taxon>
        <taxon>Slackia</taxon>
    </lineage>
</organism>
<keyword evidence="3" id="KW-0804">Transcription</keyword>
<keyword evidence="4" id="KW-1133">Transmembrane helix</keyword>
<evidence type="ECO:0000256" key="4">
    <source>
        <dbReference type="SAM" id="Phobius"/>
    </source>
</evidence>
<feature type="transmembrane region" description="Helical" evidence="4">
    <location>
        <begin position="32"/>
        <end position="56"/>
    </location>
</feature>
<feature type="transmembrane region" description="Helical" evidence="4">
    <location>
        <begin position="348"/>
        <end position="370"/>
    </location>
</feature>
<evidence type="ECO:0000256" key="1">
    <source>
        <dbReference type="ARBA" id="ARBA00023015"/>
    </source>
</evidence>
<feature type="transmembrane region" description="Helical" evidence="4">
    <location>
        <begin position="264"/>
        <end position="283"/>
    </location>
</feature>
<reference evidence="7" key="1">
    <citation type="submission" date="2018-05" db="EMBL/GenBank/DDBJ databases">
        <title>Genome Sequencing of selected type strains of the family Eggerthellaceae.</title>
        <authorList>
            <person name="Danylec N."/>
            <person name="Stoll D.A."/>
            <person name="Doetsch A."/>
            <person name="Huch M."/>
        </authorList>
    </citation>
    <scope>NUCLEOTIDE SEQUENCE [LARGE SCALE GENOMIC DNA]</scope>
    <source>
        <strain evidence="7">DSM 24851</strain>
    </source>
</reference>
<feature type="transmembrane region" description="Helical" evidence="4">
    <location>
        <begin position="382"/>
        <end position="400"/>
    </location>
</feature>
<dbReference type="GO" id="GO:0006355">
    <property type="term" value="P:regulation of DNA-templated transcription"/>
    <property type="evidence" value="ECO:0007669"/>
    <property type="project" value="InterPro"/>
</dbReference>
<dbReference type="PANTHER" id="PTHR44688:SF16">
    <property type="entry name" value="DNA-BINDING TRANSCRIPTIONAL ACTIVATOR DEVR_DOSR"/>
    <property type="match status" value="1"/>
</dbReference>
<name>A0A3N0ASZ8_9ACTN</name>
<dbReference type="AlphaFoldDB" id="A0A3N0ASZ8"/>
<evidence type="ECO:0000256" key="2">
    <source>
        <dbReference type="ARBA" id="ARBA00023125"/>
    </source>
</evidence>
<dbReference type="PRINTS" id="PR00038">
    <property type="entry name" value="HTHLUXR"/>
</dbReference>
<dbReference type="CDD" id="cd06170">
    <property type="entry name" value="LuxR_C_like"/>
    <property type="match status" value="1"/>
</dbReference>
<dbReference type="InterPro" id="IPR016032">
    <property type="entry name" value="Sig_transdc_resp-reg_C-effctor"/>
</dbReference>
<dbReference type="PANTHER" id="PTHR44688">
    <property type="entry name" value="DNA-BINDING TRANSCRIPTIONAL ACTIVATOR DEVR_DOSR"/>
    <property type="match status" value="1"/>
</dbReference>
<feature type="transmembrane region" description="Helical" evidence="4">
    <location>
        <begin position="71"/>
        <end position="89"/>
    </location>
</feature>
<dbReference type="GO" id="GO:0003677">
    <property type="term" value="F:DNA binding"/>
    <property type="evidence" value="ECO:0007669"/>
    <property type="project" value="UniProtKB-KW"/>
</dbReference>
<evidence type="ECO:0000313" key="7">
    <source>
        <dbReference type="Proteomes" id="UP000269591"/>
    </source>
</evidence>
<keyword evidence="2" id="KW-0238">DNA-binding</keyword>
<dbReference type="InterPro" id="IPR036259">
    <property type="entry name" value="MFS_trans_sf"/>
</dbReference>
<evidence type="ECO:0000259" key="5">
    <source>
        <dbReference type="PROSITE" id="PS50043"/>
    </source>
</evidence>
<feature type="transmembrane region" description="Helical" evidence="4">
    <location>
        <begin position="101"/>
        <end position="125"/>
    </location>
</feature>
<feature type="transmembrane region" description="Helical" evidence="4">
    <location>
        <begin position="295"/>
        <end position="313"/>
    </location>
</feature>
<evidence type="ECO:0000313" key="6">
    <source>
        <dbReference type="EMBL" id="RNL37983.1"/>
    </source>
</evidence>
<feature type="transmembrane region" description="Helical" evidence="4">
    <location>
        <begin position="319"/>
        <end position="339"/>
    </location>
</feature>
<dbReference type="Pfam" id="PF00196">
    <property type="entry name" value="GerE"/>
    <property type="match status" value="1"/>
</dbReference>
<keyword evidence="4" id="KW-0812">Transmembrane</keyword>
<feature type="transmembrane region" description="Helical" evidence="4">
    <location>
        <begin position="131"/>
        <end position="151"/>
    </location>
</feature>
<feature type="transmembrane region" description="Helical" evidence="4">
    <location>
        <begin position="228"/>
        <end position="252"/>
    </location>
</feature>
<evidence type="ECO:0000256" key="3">
    <source>
        <dbReference type="ARBA" id="ARBA00023163"/>
    </source>
</evidence>
<feature type="domain" description="HTH luxR-type" evidence="5">
    <location>
        <begin position="432"/>
        <end position="497"/>
    </location>
</feature>
<accession>A0A3N0ASZ8</accession>
<keyword evidence="4" id="KW-0472">Membrane</keyword>
<feature type="transmembrane region" description="Helical" evidence="4">
    <location>
        <begin position="163"/>
        <end position="181"/>
    </location>
</feature>